<proteinExistence type="predicted"/>
<sequence>MANKTGNYCAFYVTHIGSDSNLAAHAVKDFVYYNMLRAWKGKDSTFPFIDSHNKNYNVRDSSDWEKTLKPRLRDRINKSKNLIFFLSKDTKNSRAVREEINHAINVNALPVIVVYTDYKEKSDLINCTSKTLKKKITDMWGQVPMFKNSKDAVPVLHIPYKKELIRAALSDPDFRYSTKTKPSDYFFPC</sequence>
<protein>
    <submittedName>
        <fullName evidence="2">TIR domain-containing protein</fullName>
    </submittedName>
</protein>
<dbReference type="Pfam" id="PF08937">
    <property type="entry name" value="ThsB_TIR"/>
    <property type="match status" value="1"/>
</dbReference>
<feature type="domain" description="Thoeris protein ThsB TIR-like" evidence="1">
    <location>
        <begin position="25"/>
        <end position="120"/>
    </location>
</feature>
<evidence type="ECO:0000259" key="1">
    <source>
        <dbReference type="Pfam" id="PF08937"/>
    </source>
</evidence>
<dbReference type="InterPro" id="IPR015032">
    <property type="entry name" value="ThsB__TIR-like_domain"/>
</dbReference>
<gene>
    <name evidence="2" type="ORF">MQE36_14855</name>
</gene>
<dbReference type="EMBL" id="CP094326">
    <property type="protein sequence ID" value="UNY98353.1"/>
    <property type="molecule type" value="Genomic_DNA"/>
</dbReference>
<keyword evidence="3" id="KW-1185">Reference proteome</keyword>
<name>A0ABY3YL76_9FLAO</name>
<reference evidence="2 3" key="1">
    <citation type="journal article" date="2018" name="Int. J. Syst. Evol. Microbiol.">
        <title>Zhouia spongiae sp. nov., isolated from a marine sponge.</title>
        <authorList>
            <person name="Zhuang L."/>
            <person name="Lin B."/>
            <person name="Qin F."/>
            <person name="Luo L."/>
        </authorList>
    </citation>
    <scope>NUCLEOTIDE SEQUENCE [LARGE SCALE GENOMIC DNA]</scope>
    <source>
        <strain evidence="2 3">HN-Y44</strain>
    </source>
</reference>
<evidence type="ECO:0000313" key="3">
    <source>
        <dbReference type="Proteomes" id="UP000829476"/>
    </source>
</evidence>
<organism evidence="2 3">
    <name type="scientific">Zhouia spongiae</name>
    <dbReference type="NCBI Taxonomy" id="2202721"/>
    <lineage>
        <taxon>Bacteria</taxon>
        <taxon>Pseudomonadati</taxon>
        <taxon>Bacteroidota</taxon>
        <taxon>Flavobacteriia</taxon>
        <taxon>Flavobacteriales</taxon>
        <taxon>Flavobacteriaceae</taxon>
        <taxon>Zhouia</taxon>
    </lineage>
</organism>
<dbReference type="InterPro" id="IPR035897">
    <property type="entry name" value="Toll_tir_struct_dom_sf"/>
</dbReference>
<dbReference type="RefSeq" id="WP_242936760.1">
    <property type="nucleotide sequence ID" value="NZ_CP094326.1"/>
</dbReference>
<dbReference type="Proteomes" id="UP000829476">
    <property type="component" value="Chromosome"/>
</dbReference>
<dbReference type="SUPFAM" id="SSF52200">
    <property type="entry name" value="Toll/Interleukin receptor TIR domain"/>
    <property type="match status" value="1"/>
</dbReference>
<evidence type="ECO:0000313" key="2">
    <source>
        <dbReference type="EMBL" id="UNY98353.1"/>
    </source>
</evidence>
<accession>A0ABY3YL76</accession>
<dbReference type="Gene3D" id="3.40.50.11200">
    <property type="match status" value="1"/>
</dbReference>